<organism evidence="3 4">
    <name type="scientific">Rheinheimera tilapiae</name>
    <dbReference type="NCBI Taxonomy" id="875043"/>
    <lineage>
        <taxon>Bacteria</taxon>
        <taxon>Pseudomonadati</taxon>
        <taxon>Pseudomonadota</taxon>
        <taxon>Gammaproteobacteria</taxon>
        <taxon>Chromatiales</taxon>
        <taxon>Chromatiaceae</taxon>
        <taxon>Rheinheimera</taxon>
    </lineage>
</organism>
<dbReference type="InterPro" id="IPR013780">
    <property type="entry name" value="Glyco_hydro_b"/>
</dbReference>
<feature type="domain" description="Glycosyl hydrolase family 13 catalytic" evidence="2">
    <location>
        <begin position="54"/>
        <end position="525"/>
    </location>
</feature>
<protein>
    <submittedName>
        <fullName evidence="3">Alpha-amylase family protein</fullName>
    </submittedName>
</protein>
<dbReference type="SMART" id="SM00642">
    <property type="entry name" value="Aamy"/>
    <property type="match status" value="1"/>
</dbReference>
<dbReference type="EMBL" id="JBHLXP010000005">
    <property type="protein sequence ID" value="MFC0050249.1"/>
    <property type="molecule type" value="Genomic_DNA"/>
</dbReference>
<dbReference type="Proteomes" id="UP001589813">
    <property type="component" value="Unassembled WGS sequence"/>
</dbReference>
<dbReference type="SUPFAM" id="SSF51445">
    <property type="entry name" value="(Trans)glycosidases"/>
    <property type="match status" value="1"/>
</dbReference>
<feature type="chain" id="PRO_5047302325" evidence="1">
    <location>
        <begin position="26"/>
        <end position="633"/>
    </location>
</feature>
<evidence type="ECO:0000256" key="1">
    <source>
        <dbReference type="SAM" id="SignalP"/>
    </source>
</evidence>
<dbReference type="Gene3D" id="2.60.40.1180">
    <property type="entry name" value="Golgi alpha-mannosidase II"/>
    <property type="match status" value="1"/>
</dbReference>
<evidence type="ECO:0000259" key="2">
    <source>
        <dbReference type="SMART" id="SM00642"/>
    </source>
</evidence>
<dbReference type="Gene3D" id="3.20.20.80">
    <property type="entry name" value="Glycosidases"/>
    <property type="match status" value="2"/>
</dbReference>
<dbReference type="RefSeq" id="WP_377247679.1">
    <property type="nucleotide sequence ID" value="NZ_JBHLXP010000005.1"/>
</dbReference>
<comment type="caution">
    <text evidence="3">The sequence shown here is derived from an EMBL/GenBank/DDBJ whole genome shotgun (WGS) entry which is preliminary data.</text>
</comment>
<dbReference type="Pfam" id="PF00128">
    <property type="entry name" value="Alpha-amylase"/>
    <property type="match status" value="2"/>
</dbReference>
<dbReference type="InterPro" id="IPR006047">
    <property type="entry name" value="GH13_cat_dom"/>
</dbReference>
<evidence type="ECO:0000313" key="4">
    <source>
        <dbReference type="Proteomes" id="UP001589813"/>
    </source>
</evidence>
<evidence type="ECO:0000313" key="3">
    <source>
        <dbReference type="EMBL" id="MFC0050249.1"/>
    </source>
</evidence>
<dbReference type="PANTHER" id="PTHR10357">
    <property type="entry name" value="ALPHA-AMYLASE FAMILY MEMBER"/>
    <property type="match status" value="1"/>
</dbReference>
<keyword evidence="4" id="KW-1185">Reference proteome</keyword>
<proteinExistence type="predicted"/>
<keyword evidence="1" id="KW-0732">Signal</keyword>
<feature type="signal peptide" evidence="1">
    <location>
        <begin position="1"/>
        <end position="25"/>
    </location>
</feature>
<name>A0ABV6BH96_9GAMM</name>
<sequence>MMKFNLLATLCGTAMLLSACNPAPSASVPAAMPASVVKPTSAIADPVGKVVVYQAFTRLFGNSNPSNIPWGSAAQNGVGKFNDINDAALLALKQMGVSHLWLTGVPHHALIADYSAYGISADDPDVVKGRAGSPYAVKDYYSVNPDLAVDPARRMEEFTALLSRAHQHGIKVVIDIVPNHVARHYQSLGKPAGVRDFGADDDTSVEYAKNNNFYYVPGQPFVLPTLPAGFKPLGGEAHPLADGKFDENPAKWTGNGARAAQPDFNDWYETVKINYGVKPDGSYDFDRLPADFAGRSSSEHVAFWQGKSVPDSWLKFRDITQFWLALGVDGFRYDMAEMVPVEFWSYLNSQIKQQRPDALLLAEVYQPQLYRDYIQLGKMDYLYDKVGFYDSLKLLMQGKGTASEVLNRQLEVADIDGNMLKFLENHDEQRIASPEFAGNAEKGKPAMVVSALIGTAPTMLYFGQEVGEAGALASGFGQPSRTTIFDYAGVPAHQGWLNGGRFDGANLTPAQRDLREFYVKLLHFSATAPALRGQLFPLHQQHLQTPGYSEQMLVFARSDSQQRLIVVANFADSASRFKLQLPADLVQQWQLTRGTVPLTELFSGHAHSLQVDSGVAVVPLTVKANSALVLLLP</sequence>
<dbReference type="CDD" id="cd11349">
    <property type="entry name" value="AmyAc_3"/>
    <property type="match status" value="1"/>
</dbReference>
<gene>
    <name evidence="3" type="ORF">ACFFJP_18260</name>
</gene>
<dbReference type="InterPro" id="IPR017853">
    <property type="entry name" value="GH"/>
</dbReference>
<dbReference type="PANTHER" id="PTHR10357:SF205">
    <property type="entry name" value="O-GLYCOSYL HYDROLASE FAMILY 13"/>
    <property type="match status" value="1"/>
</dbReference>
<reference evidence="3 4" key="1">
    <citation type="submission" date="2024-09" db="EMBL/GenBank/DDBJ databases">
        <authorList>
            <person name="Sun Q."/>
            <person name="Mori K."/>
        </authorList>
    </citation>
    <scope>NUCLEOTIDE SEQUENCE [LARGE SCALE GENOMIC DNA]</scope>
    <source>
        <strain evidence="3 4">KCTC 23315</strain>
    </source>
</reference>
<dbReference type="PROSITE" id="PS51257">
    <property type="entry name" value="PROKAR_LIPOPROTEIN"/>
    <property type="match status" value="1"/>
</dbReference>
<accession>A0ABV6BH96</accession>